<feature type="transmembrane region" description="Helical" evidence="2">
    <location>
        <begin position="426"/>
        <end position="452"/>
    </location>
</feature>
<dbReference type="EMBL" id="CP144745">
    <property type="protein sequence ID" value="WVZ50524.1"/>
    <property type="molecule type" value="Genomic_DNA"/>
</dbReference>
<gene>
    <name evidence="4" type="ORF">U9M48_001770</name>
</gene>
<name>A0AAQ3PQ21_PASNO</name>
<protein>
    <recommendedName>
        <fullName evidence="3">PGG domain-containing protein</fullName>
    </recommendedName>
</protein>
<organism evidence="4 5">
    <name type="scientific">Paspalum notatum var. saurae</name>
    <dbReference type="NCBI Taxonomy" id="547442"/>
    <lineage>
        <taxon>Eukaryota</taxon>
        <taxon>Viridiplantae</taxon>
        <taxon>Streptophyta</taxon>
        <taxon>Embryophyta</taxon>
        <taxon>Tracheophyta</taxon>
        <taxon>Spermatophyta</taxon>
        <taxon>Magnoliopsida</taxon>
        <taxon>Liliopsida</taxon>
        <taxon>Poales</taxon>
        <taxon>Poaceae</taxon>
        <taxon>PACMAD clade</taxon>
        <taxon>Panicoideae</taxon>
        <taxon>Andropogonodae</taxon>
        <taxon>Paspaleae</taxon>
        <taxon>Paspalinae</taxon>
        <taxon>Paspalum</taxon>
    </lineage>
</organism>
<dbReference type="PANTHER" id="PTHR24177">
    <property type="entry name" value="CASKIN"/>
    <property type="match status" value="1"/>
</dbReference>
<dbReference type="PANTHER" id="PTHR24177:SF432">
    <property type="entry name" value="OS06G0286146 PROTEIN"/>
    <property type="match status" value="1"/>
</dbReference>
<feature type="transmembrane region" description="Helical" evidence="2">
    <location>
        <begin position="402"/>
        <end position="420"/>
    </location>
</feature>
<feature type="transmembrane region" description="Helical" evidence="2">
    <location>
        <begin position="125"/>
        <end position="142"/>
    </location>
</feature>
<evidence type="ECO:0000313" key="4">
    <source>
        <dbReference type="EMBL" id="WVZ50524.1"/>
    </source>
</evidence>
<feature type="transmembrane region" description="Helical" evidence="2">
    <location>
        <begin position="584"/>
        <end position="606"/>
    </location>
</feature>
<feature type="transmembrane region" description="Helical" evidence="2">
    <location>
        <begin position="336"/>
        <end position="358"/>
    </location>
</feature>
<feature type="domain" description="PGG" evidence="3">
    <location>
        <begin position="58"/>
        <end position="148"/>
    </location>
</feature>
<feature type="region of interest" description="Disordered" evidence="1">
    <location>
        <begin position="21"/>
        <end position="53"/>
    </location>
</feature>
<accession>A0AAQ3PQ21</accession>
<evidence type="ECO:0000313" key="5">
    <source>
        <dbReference type="Proteomes" id="UP001341281"/>
    </source>
</evidence>
<dbReference type="Pfam" id="PF13962">
    <property type="entry name" value="PGG"/>
    <property type="match status" value="3"/>
</dbReference>
<keyword evidence="2" id="KW-0472">Membrane</keyword>
<evidence type="ECO:0000256" key="1">
    <source>
        <dbReference type="SAM" id="MobiDB-lite"/>
    </source>
</evidence>
<evidence type="ECO:0000259" key="3">
    <source>
        <dbReference type="Pfam" id="PF13962"/>
    </source>
</evidence>
<keyword evidence="2" id="KW-1133">Transmembrane helix</keyword>
<feature type="transmembrane region" description="Helical" evidence="2">
    <location>
        <begin position="93"/>
        <end position="113"/>
    </location>
</feature>
<feature type="compositionally biased region" description="Polar residues" evidence="1">
    <location>
        <begin position="39"/>
        <end position="48"/>
    </location>
</feature>
<feature type="domain" description="PGG" evidence="3">
    <location>
        <begin position="509"/>
        <end position="610"/>
    </location>
</feature>
<feature type="domain" description="PGG" evidence="3">
    <location>
        <begin position="215"/>
        <end position="329"/>
    </location>
</feature>
<feature type="transmembrane region" description="Helical" evidence="2">
    <location>
        <begin position="154"/>
        <end position="176"/>
    </location>
</feature>
<keyword evidence="5" id="KW-1185">Reference proteome</keyword>
<dbReference type="GO" id="GO:0016020">
    <property type="term" value="C:membrane"/>
    <property type="evidence" value="ECO:0007669"/>
    <property type="project" value="TreeGrafter"/>
</dbReference>
<reference evidence="4 5" key="1">
    <citation type="submission" date="2024-02" db="EMBL/GenBank/DDBJ databases">
        <title>High-quality chromosome-scale genome assembly of Pensacola bahiagrass (Paspalum notatum Flugge var. saurae).</title>
        <authorList>
            <person name="Vega J.M."/>
            <person name="Podio M."/>
            <person name="Orjuela J."/>
            <person name="Siena L.A."/>
            <person name="Pessino S.C."/>
            <person name="Combes M.C."/>
            <person name="Mariac C."/>
            <person name="Albertini E."/>
            <person name="Pupilli F."/>
            <person name="Ortiz J.P.A."/>
            <person name="Leblanc O."/>
        </authorList>
    </citation>
    <scope>NUCLEOTIDE SEQUENCE [LARGE SCALE GENOMIC DNA]</scope>
    <source>
        <strain evidence="4">R1</strain>
        <tissue evidence="4">Leaf</tissue>
    </source>
</reference>
<evidence type="ECO:0000256" key="2">
    <source>
        <dbReference type="SAM" id="Phobius"/>
    </source>
</evidence>
<feature type="transmembrane region" description="Helical" evidence="2">
    <location>
        <begin position="547"/>
        <end position="572"/>
    </location>
</feature>
<sequence>MLPGREHLHLCHSARRRRPVLRGLPHGPLHGAQYRRPTTAPTSGSNPRDGSGTLWVGAGLTPPGGFWLGDDEPLGYRAGDPVLLTNYPRRYTAAFYLNATSFMASVALIIILLNPSLYGHGIRCHALCVCMVAGLLSLMGAYAAGSSRHVRTSIFMIALVALVFIFIILLLLIVWFKTCAAKDKERSPEEAHQAGAGEREMEQDTKSYGDIDQDTEHKYLMLLGILAASVTYQGPTRPASRRRGNSRRYHIFFLCNSTSFMASVLVITLLLLVKLVIPLLWKDHQNNGTSDETWTYGTTKLKFPIQAAHGMTIVDLLGLLGAYAAGSSREWETFGYIVALVAAVPCYIIEITLFNLQIQLLSTTHAAKRPSSTSTRRASWRPSLIILLVNPNLYRAGINCRALYVCMVAGLFGLMGAYPAGSTRHVRISIFMIALVALVFIFVILLLIVFKIQPQWIEKLRRKLGDQNTHSGRGSNDQSPGNNGAVKITEAIIEKGNGSTDNQEEAPPSVTYQAGLAPPGGVWLDNNDGHAVGNPVLHDSDHLRYRIFFVCNSASFAASMVVITLVLLTLMLKEPETGGYDEQFLVLAAESMMVVDLIGLLGAYAAGSSREWETSSDISWLWWLPWYSTLESISSL</sequence>
<proteinExistence type="predicted"/>
<dbReference type="AlphaFoldDB" id="A0AAQ3PQ21"/>
<dbReference type="InterPro" id="IPR026961">
    <property type="entry name" value="PGG_dom"/>
</dbReference>
<feature type="region of interest" description="Disordered" evidence="1">
    <location>
        <begin position="187"/>
        <end position="207"/>
    </location>
</feature>
<feature type="transmembrane region" description="Helical" evidence="2">
    <location>
        <begin position="251"/>
        <end position="281"/>
    </location>
</feature>
<dbReference type="Proteomes" id="UP001341281">
    <property type="component" value="Chromosome 01"/>
</dbReference>
<keyword evidence="2" id="KW-0812">Transmembrane</keyword>